<dbReference type="EMBL" id="JAUSZS010000008">
    <property type="protein sequence ID" value="MDQ0937193.1"/>
    <property type="molecule type" value="Genomic_DNA"/>
</dbReference>
<organism evidence="5 6">
    <name type="scientific">Streptomyces turgidiscabies</name>
    <dbReference type="NCBI Taxonomy" id="85558"/>
    <lineage>
        <taxon>Bacteria</taxon>
        <taxon>Bacillati</taxon>
        <taxon>Actinomycetota</taxon>
        <taxon>Actinomycetes</taxon>
        <taxon>Kitasatosporales</taxon>
        <taxon>Streptomycetaceae</taxon>
        <taxon>Streptomyces</taxon>
    </lineage>
</organism>
<feature type="region of interest" description="Disordered" evidence="3">
    <location>
        <begin position="242"/>
        <end position="265"/>
    </location>
</feature>
<proteinExistence type="inferred from homology"/>
<dbReference type="PANTHER" id="PTHR12215:SF10">
    <property type="entry name" value="L-AMINOADIPATE-SEMIALDEHYDE DEHYDROGENASE-PHOSPHOPANTETHEINYL TRANSFERASE"/>
    <property type="match status" value="1"/>
</dbReference>
<dbReference type="EC" id="2.7.8.-" evidence="5"/>
<evidence type="ECO:0000259" key="4">
    <source>
        <dbReference type="Pfam" id="PF01648"/>
    </source>
</evidence>
<dbReference type="InterPro" id="IPR037143">
    <property type="entry name" value="4-PPantetheinyl_Trfase_dom_sf"/>
</dbReference>
<dbReference type="PANTHER" id="PTHR12215">
    <property type="entry name" value="PHOSPHOPANTETHEINE TRANSFERASE"/>
    <property type="match status" value="1"/>
</dbReference>
<sequence>MPPRPREGPGDPWRNVRRELDSAGTSVVYAAVADWLPGALDPDRLAAALGQDSARLERITQPRLRLRFAASRLLLKSAAGAVLGTPPEDLELAYRPGGRPYLRGVDQLDVSLSHTEEFLVVGLARHGRIGVDIELADRRMLSLGTERQVCTPYELEALRSMAEEDRNRELVRLWTLKEAYSKAIGQGLRFPFTGFGFDPGDQRIRMLRPDGSPVPGGEWSFSSRLLEDEYLVSTAVHDPGFGDRPRSIGAPLLAPPLSDPRSTTR</sequence>
<evidence type="ECO:0000256" key="1">
    <source>
        <dbReference type="ARBA" id="ARBA00010990"/>
    </source>
</evidence>
<accession>A0ABU0RYY3</accession>
<protein>
    <submittedName>
        <fullName evidence="5">4'-phosphopantetheinyl transferase</fullName>
        <ecNumber evidence="5">2.7.8.-</ecNumber>
    </submittedName>
</protein>
<evidence type="ECO:0000313" key="5">
    <source>
        <dbReference type="EMBL" id="MDQ0937193.1"/>
    </source>
</evidence>
<feature type="domain" description="4'-phosphopantetheinyl transferase" evidence="4">
    <location>
        <begin position="128"/>
        <end position="223"/>
    </location>
</feature>
<dbReference type="Proteomes" id="UP001223072">
    <property type="component" value="Unassembled WGS sequence"/>
</dbReference>
<keyword evidence="2 5" id="KW-0808">Transferase</keyword>
<reference evidence="5 6" key="1">
    <citation type="submission" date="2023-07" db="EMBL/GenBank/DDBJ databases">
        <title>Comparative genomics of wheat-associated soil bacteria to identify genetic determinants of phenazine resistance.</title>
        <authorList>
            <person name="Mouncey N."/>
        </authorList>
    </citation>
    <scope>NUCLEOTIDE SEQUENCE [LARGE SCALE GENOMIC DNA]</scope>
    <source>
        <strain evidence="5 6">W2I16</strain>
    </source>
</reference>
<dbReference type="SUPFAM" id="SSF56214">
    <property type="entry name" value="4'-phosphopantetheinyl transferase"/>
    <property type="match status" value="2"/>
</dbReference>
<comment type="caution">
    <text evidence="5">The sequence shown here is derived from an EMBL/GenBank/DDBJ whole genome shotgun (WGS) entry which is preliminary data.</text>
</comment>
<comment type="similarity">
    <text evidence="1">Belongs to the P-Pant transferase superfamily. Gsp/Sfp/HetI/AcpT family.</text>
</comment>
<dbReference type="InterPro" id="IPR050559">
    <property type="entry name" value="P-Pant_transferase_sf"/>
</dbReference>
<dbReference type="InterPro" id="IPR008278">
    <property type="entry name" value="4-PPantetheinyl_Trfase_dom"/>
</dbReference>
<dbReference type="Gene3D" id="3.90.470.20">
    <property type="entry name" value="4'-phosphopantetheinyl transferase domain"/>
    <property type="match status" value="2"/>
</dbReference>
<gene>
    <name evidence="5" type="ORF">QFZ49_007168</name>
</gene>
<dbReference type="Pfam" id="PF01648">
    <property type="entry name" value="ACPS"/>
    <property type="match status" value="1"/>
</dbReference>
<evidence type="ECO:0000256" key="3">
    <source>
        <dbReference type="SAM" id="MobiDB-lite"/>
    </source>
</evidence>
<dbReference type="GO" id="GO:0016740">
    <property type="term" value="F:transferase activity"/>
    <property type="evidence" value="ECO:0007669"/>
    <property type="project" value="UniProtKB-KW"/>
</dbReference>
<name>A0ABU0RYY3_9ACTN</name>
<evidence type="ECO:0000256" key="2">
    <source>
        <dbReference type="ARBA" id="ARBA00022679"/>
    </source>
</evidence>
<evidence type="ECO:0000313" key="6">
    <source>
        <dbReference type="Proteomes" id="UP001223072"/>
    </source>
</evidence>
<keyword evidence="6" id="KW-1185">Reference proteome</keyword>